<reference evidence="6" key="1">
    <citation type="submission" date="2022-11" db="EMBL/GenBank/DDBJ databases">
        <authorList>
            <person name="Morgan W.R."/>
            <person name="Tartar A."/>
        </authorList>
    </citation>
    <scope>NUCLEOTIDE SEQUENCE</scope>
    <source>
        <strain evidence="6">ARSEF 373</strain>
    </source>
</reference>
<keyword evidence="3" id="KW-0732">Signal</keyword>
<feature type="chain" id="PRO_5043573345" description="Tyrosinase copper-binding domain-containing protein" evidence="3">
    <location>
        <begin position="26"/>
        <end position="519"/>
    </location>
</feature>
<dbReference type="SUPFAM" id="SSF48056">
    <property type="entry name" value="Di-copper centre-containing domain"/>
    <property type="match status" value="1"/>
</dbReference>
<proteinExistence type="predicted"/>
<evidence type="ECO:0000256" key="3">
    <source>
        <dbReference type="SAM" id="SignalP"/>
    </source>
</evidence>
<dbReference type="InterPro" id="IPR008922">
    <property type="entry name" value="Di-copper_centre_dom_sf"/>
</dbReference>
<evidence type="ECO:0000256" key="2">
    <source>
        <dbReference type="ARBA" id="ARBA00023008"/>
    </source>
</evidence>
<protein>
    <recommendedName>
        <fullName evidence="4 5">Tyrosinase copper-binding domain-containing protein</fullName>
    </recommendedName>
</protein>
<keyword evidence="1" id="KW-0479">Metal-binding</keyword>
<sequence length="519" mass="58219">MLRLRRLLILAVGIVSFLAHDVATADGTDVLDTNQRQCTEKRVRKSWNAYTAQEKNLYLEAVETAMDRGYQFRFAAVHADYMNTLHSHNTCAFVLWHRRFLVAYEKMLRSLDDKFACVTLPYWNYFEDSAKELAKKTPCNNLEACSSFLRDFGGGSTTSDAVGERQVVAGIELSYGKCISKGVAGHACSNANGKASGKCEGCIMRGQWSKKDTIIDDVGPAFLSMLDVFNETVATRDAHALLSDRIESRFHNPVHNALGGTMSSMASPYDPVFYGHHTTVDMALFIFNRCRYDPTNSIDIETVARSATYDLFSSCAVGELNGVTISSDSYVHMMLNDQPVNQASDTKQFFEGVGTKYRDFVDAENLGELSYSYKIGPYDSDDDYRYSYRQGYYRQLSSQNGDINDPVHDQEEKDAAMDAAIEVASALSECGNELMSEYPTLTFTQRLEQESLLKCEAVGIKKGKIDDYTPEFRKAFHVPAKVKPYCLELIDRVAANDLQFRLSDNCKTRYGKLVGVQFP</sequence>
<dbReference type="AlphaFoldDB" id="A0AAV2YLR3"/>
<dbReference type="InterPro" id="IPR050316">
    <property type="entry name" value="Tyrosinase/Hemocyanin"/>
</dbReference>
<evidence type="ECO:0000313" key="7">
    <source>
        <dbReference type="Proteomes" id="UP001146120"/>
    </source>
</evidence>
<comment type="caution">
    <text evidence="6">The sequence shown here is derived from an EMBL/GenBank/DDBJ whole genome shotgun (WGS) entry which is preliminary data.</text>
</comment>
<evidence type="ECO:0000259" key="5">
    <source>
        <dbReference type="PROSITE" id="PS00498"/>
    </source>
</evidence>
<gene>
    <name evidence="6" type="ORF">N0F65_004965</name>
</gene>
<dbReference type="GO" id="GO:0046872">
    <property type="term" value="F:metal ion binding"/>
    <property type="evidence" value="ECO:0007669"/>
    <property type="project" value="UniProtKB-KW"/>
</dbReference>
<name>A0AAV2YLR3_9STRA</name>
<keyword evidence="2" id="KW-0186">Copper</keyword>
<dbReference type="GO" id="GO:0016491">
    <property type="term" value="F:oxidoreductase activity"/>
    <property type="evidence" value="ECO:0007669"/>
    <property type="project" value="InterPro"/>
</dbReference>
<dbReference type="Pfam" id="PF00264">
    <property type="entry name" value="Tyrosinase"/>
    <property type="match status" value="1"/>
</dbReference>
<dbReference type="InterPro" id="IPR002227">
    <property type="entry name" value="Tyrosinase_Cu-bd"/>
</dbReference>
<organism evidence="6 7">
    <name type="scientific">Lagenidium giganteum</name>
    <dbReference type="NCBI Taxonomy" id="4803"/>
    <lineage>
        <taxon>Eukaryota</taxon>
        <taxon>Sar</taxon>
        <taxon>Stramenopiles</taxon>
        <taxon>Oomycota</taxon>
        <taxon>Peronosporomycetes</taxon>
        <taxon>Pythiales</taxon>
        <taxon>Pythiaceae</taxon>
    </lineage>
</organism>
<dbReference type="Gene3D" id="1.10.1280.10">
    <property type="entry name" value="Di-copper center containing domain from catechol oxidase"/>
    <property type="match status" value="1"/>
</dbReference>
<dbReference type="EMBL" id="DAKRPA010000260">
    <property type="protein sequence ID" value="DAZ94253.1"/>
    <property type="molecule type" value="Genomic_DNA"/>
</dbReference>
<evidence type="ECO:0000256" key="1">
    <source>
        <dbReference type="ARBA" id="ARBA00022723"/>
    </source>
</evidence>
<dbReference type="Proteomes" id="UP001146120">
    <property type="component" value="Unassembled WGS sequence"/>
</dbReference>
<dbReference type="PANTHER" id="PTHR11474:SF126">
    <property type="entry name" value="TYROSINASE-LIKE PROTEIN TYR-1-RELATED"/>
    <property type="match status" value="1"/>
</dbReference>
<reference evidence="6" key="2">
    <citation type="journal article" date="2023" name="Microbiol Resour">
        <title>Decontamination and Annotation of the Draft Genome Sequence of the Oomycete Lagenidium giganteum ARSEF 373.</title>
        <authorList>
            <person name="Morgan W.R."/>
            <person name="Tartar A."/>
        </authorList>
    </citation>
    <scope>NUCLEOTIDE SEQUENCE</scope>
    <source>
        <strain evidence="6">ARSEF 373</strain>
    </source>
</reference>
<evidence type="ECO:0000313" key="6">
    <source>
        <dbReference type="EMBL" id="DAZ94253.1"/>
    </source>
</evidence>
<dbReference type="PANTHER" id="PTHR11474">
    <property type="entry name" value="TYROSINASE FAMILY MEMBER"/>
    <property type="match status" value="1"/>
</dbReference>
<evidence type="ECO:0000259" key="4">
    <source>
        <dbReference type="PROSITE" id="PS00497"/>
    </source>
</evidence>
<feature type="domain" description="Tyrosinase copper-binding" evidence="5">
    <location>
        <begin position="270"/>
        <end position="281"/>
    </location>
</feature>
<dbReference type="PROSITE" id="PS00498">
    <property type="entry name" value="TYROSINASE_2"/>
    <property type="match status" value="1"/>
</dbReference>
<feature type="domain" description="Tyrosinase copper-binding" evidence="4">
    <location>
        <begin position="88"/>
        <end position="105"/>
    </location>
</feature>
<accession>A0AAV2YLR3</accession>
<feature type="signal peptide" evidence="3">
    <location>
        <begin position="1"/>
        <end position="25"/>
    </location>
</feature>
<keyword evidence="7" id="KW-1185">Reference proteome</keyword>
<dbReference type="PROSITE" id="PS00497">
    <property type="entry name" value="TYROSINASE_1"/>
    <property type="match status" value="1"/>
</dbReference>
<dbReference type="PRINTS" id="PR00092">
    <property type="entry name" value="TYROSINASE"/>
</dbReference>